<keyword evidence="2 4" id="KW-1133">Transmembrane helix</keyword>
<keyword evidence="6" id="KW-1185">Reference proteome</keyword>
<feature type="transmembrane region" description="Helical" evidence="4">
    <location>
        <begin position="62"/>
        <end position="80"/>
    </location>
</feature>
<comment type="caution">
    <text evidence="5">The sequence shown here is derived from an EMBL/GenBank/DDBJ whole genome shotgun (WGS) entry which is preliminary data.</text>
</comment>
<feature type="transmembrane region" description="Helical" evidence="4">
    <location>
        <begin position="85"/>
        <end position="101"/>
    </location>
</feature>
<dbReference type="Pfam" id="PF07690">
    <property type="entry name" value="MFS_1"/>
    <property type="match status" value="1"/>
</dbReference>
<evidence type="ECO:0000313" key="5">
    <source>
        <dbReference type="EMBL" id="MBK0398615.1"/>
    </source>
</evidence>
<feature type="transmembrane region" description="Helical" evidence="4">
    <location>
        <begin position="144"/>
        <end position="165"/>
    </location>
</feature>
<feature type="transmembrane region" description="Helical" evidence="4">
    <location>
        <begin position="177"/>
        <end position="196"/>
    </location>
</feature>
<evidence type="ECO:0000256" key="1">
    <source>
        <dbReference type="ARBA" id="ARBA00022692"/>
    </source>
</evidence>
<dbReference type="CDD" id="cd06174">
    <property type="entry name" value="MFS"/>
    <property type="match status" value="1"/>
</dbReference>
<evidence type="ECO:0000256" key="4">
    <source>
        <dbReference type="SAM" id="Phobius"/>
    </source>
</evidence>
<evidence type="ECO:0000256" key="2">
    <source>
        <dbReference type="ARBA" id="ARBA00022989"/>
    </source>
</evidence>
<proteinExistence type="predicted"/>
<dbReference type="InterPro" id="IPR011701">
    <property type="entry name" value="MFS"/>
</dbReference>
<feature type="transmembrane region" description="Helical" evidence="4">
    <location>
        <begin position="282"/>
        <end position="302"/>
    </location>
</feature>
<evidence type="ECO:0000313" key="6">
    <source>
        <dbReference type="Proteomes" id="UP000655420"/>
    </source>
</evidence>
<dbReference type="GO" id="GO:0022857">
    <property type="term" value="F:transmembrane transporter activity"/>
    <property type="evidence" value="ECO:0007669"/>
    <property type="project" value="InterPro"/>
</dbReference>
<sequence>MPQPAVPVGAVDHLPRWRRPETLLMLMAIASPLAFATWMALLNNFVVEKAAFDGFDIGVLHVAREIPGFLAFLVVWILLIMREQLLAYLSLILLGLGTAITGEFPSFWGLMITTTLSSVGFHYFETINQSLQLQWLPKEHAPRAIGRIVAAGSFGSLVVFGLIIFAWRELGLSYSTVYWAAGLACAAIAAFCWIAFPRFEAPVIQNKQMVLRRRYWLYYALIFIGGARRQIFVVFAPFMMVERFDLKVHEVTGLMLVNYIAVMLFAPYAGRLIQRLGESTALKLEYVGLLTVFSLYAGIYFFEWSVWLAMALYVADHMLFSLAIAHKTYFQKIADPADQAPTAAVAFTINHIAAVTLPAPLGLLWLAQPGAVFALAAALAIVSLGLAFLVPRHPQAGNETLWRPRPSAMAQPGE</sequence>
<dbReference type="Gene3D" id="1.20.1250.20">
    <property type="entry name" value="MFS general substrate transporter like domains"/>
    <property type="match status" value="2"/>
</dbReference>
<feature type="transmembrane region" description="Helical" evidence="4">
    <location>
        <begin position="251"/>
        <end position="270"/>
    </location>
</feature>
<keyword evidence="1 4" id="KW-0812">Transmembrane</keyword>
<gene>
    <name evidence="5" type="ORF">H0I76_05405</name>
</gene>
<dbReference type="AlphaFoldDB" id="A0A8J7SFR5"/>
<dbReference type="RefSeq" id="WP_200608041.1">
    <property type="nucleotide sequence ID" value="NZ_JAEHHL010000002.1"/>
</dbReference>
<feature type="transmembrane region" description="Helical" evidence="4">
    <location>
        <begin position="342"/>
        <end position="365"/>
    </location>
</feature>
<dbReference type="InterPro" id="IPR036259">
    <property type="entry name" value="MFS_trans_sf"/>
</dbReference>
<evidence type="ECO:0000256" key="3">
    <source>
        <dbReference type="ARBA" id="ARBA00023136"/>
    </source>
</evidence>
<keyword evidence="3 4" id="KW-0472">Membrane</keyword>
<name>A0A8J7SFR5_9RHOB</name>
<feature type="transmembrane region" description="Helical" evidence="4">
    <location>
        <begin position="371"/>
        <end position="390"/>
    </location>
</feature>
<dbReference type="Proteomes" id="UP000655420">
    <property type="component" value="Unassembled WGS sequence"/>
</dbReference>
<dbReference type="SUPFAM" id="SSF103473">
    <property type="entry name" value="MFS general substrate transporter"/>
    <property type="match status" value="1"/>
</dbReference>
<organism evidence="5 6">
    <name type="scientific">Thermohalobaculum xanthum</name>
    <dbReference type="NCBI Taxonomy" id="2753746"/>
    <lineage>
        <taxon>Bacteria</taxon>
        <taxon>Pseudomonadati</taxon>
        <taxon>Pseudomonadota</taxon>
        <taxon>Alphaproteobacteria</taxon>
        <taxon>Rhodobacterales</taxon>
        <taxon>Paracoccaceae</taxon>
        <taxon>Thermohalobaculum</taxon>
    </lineage>
</organism>
<feature type="transmembrane region" description="Helical" evidence="4">
    <location>
        <begin position="216"/>
        <end position="239"/>
    </location>
</feature>
<reference evidence="5" key="1">
    <citation type="submission" date="2020-12" db="EMBL/GenBank/DDBJ databases">
        <title>Bacterial taxonomy.</title>
        <authorList>
            <person name="Pan X."/>
        </authorList>
    </citation>
    <scope>NUCLEOTIDE SEQUENCE</scope>
    <source>
        <strain evidence="5">M0105</strain>
    </source>
</reference>
<protein>
    <submittedName>
        <fullName evidence="5">MFS transporter</fullName>
    </submittedName>
</protein>
<dbReference type="EMBL" id="JAEHHL010000002">
    <property type="protein sequence ID" value="MBK0398615.1"/>
    <property type="molecule type" value="Genomic_DNA"/>
</dbReference>
<feature type="transmembrane region" description="Helical" evidence="4">
    <location>
        <begin position="23"/>
        <end position="42"/>
    </location>
</feature>
<accession>A0A8J7SFR5</accession>
<feature type="transmembrane region" description="Helical" evidence="4">
    <location>
        <begin position="107"/>
        <end position="124"/>
    </location>
</feature>